<dbReference type="EMBL" id="MN740642">
    <property type="protein sequence ID" value="QHS79352.1"/>
    <property type="molecule type" value="Genomic_DNA"/>
</dbReference>
<keyword evidence="1" id="KW-1133">Transmembrane helix</keyword>
<organism evidence="2">
    <name type="scientific">viral metagenome</name>
    <dbReference type="NCBI Taxonomy" id="1070528"/>
    <lineage>
        <taxon>unclassified sequences</taxon>
        <taxon>metagenomes</taxon>
        <taxon>organismal metagenomes</taxon>
    </lineage>
</organism>
<evidence type="ECO:0000313" key="2">
    <source>
        <dbReference type="EMBL" id="QHS79352.1"/>
    </source>
</evidence>
<feature type="transmembrane region" description="Helical" evidence="1">
    <location>
        <begin position="6"/>
        <end position="28"/>
    </location>
</feature>
<keyword evidence="1" id="KW-0472">Membrane</keyword>
<feature type="transmembrane region" description="Helical" evidence="1">
    <location>
        <begin position="40"/>
        <end position="63"/>
    </location>
</feature>
<protein>
    <submittedName>
        <fullName evidence="2">Uncharacterized protein</fullName>
    </submittedName>
</protein>
<keyword evidence="1" id="KW-0812">Transmembrane</keyword>
<accession>A0A6C0AI00</accession>
<name>A0A6C0AI00_9ZZZZ</name>
<reference evidence="2" key="1">
    <citation type="journal article" date="2020" name="Nature">
        <title>Giant virus diversity and host interactions through global metagenomics.</title>
        <authorList>
            <person name="Schulz F."/>
            <person name="Roux S."/>
            <person name="Paez-Espino D."/>
            <person name="Jungbluth S."/>
            <person name="Walsh D.A."/>
            <person name="Denef V.J."/>
            <person name="McMahon K.D."/>
            <person name="Konstantinidis K.T."/>
            <person name="Eloe-Fadrosh E.A."/>
            <person name="Kyrpides N.C."/>
            <person name="Woyke T."/>
        </authorList>
    </citation>
    <scope>NUCLEOTIDE SEQUENCE</scope>
    <source>
        <strain evidence="2">GVMAG-S-1035237-23</strain>
    </source>
</reference>
<proteinExistence type="predicted"/>
<sequence length="77" mass="8351">MDKLFTIPSIMAHTLNGGLLLVGAVLIAMNFNLLRRLPPLQLVVLVLILSIAVGVHAISHVGVESTYGYNPWKFIGL</sequence>
<dbReference type="AlphaFoldDB" id="A0A6C0AI00"/>
<evidence type="ECO:0000256" key="1">
    <source>
        <dbReference type="SAM" id="Phobius"/>
    </source>
</evidence>